<sequence length="499" mass="55316">MGADYIWPLSRSSMPNAMNTSFGPRINTNRWDFHDGIDLPAEKGAKIYAMREGTVRFAGNKGQDGYSSRHIVLEVDDPNDGKIYLVHLHLDSINEDVTPSANVVQGQELGTVGEDDATYPHLHIEFLQDTPDSKAQTSRHPLRYLPYFNTMNFTAPVIDRFNRFGMGMTTRLLFGTSNKSEGDLLRVEVDLLSGSQLINTRVVDFHDKATISKKRGNSDTLIFTNDIGVEGYQKSRMNDPKHPRTDLRYGILVRNLPDECDTLIARVCDVGGNMVMSAPIPVPNQTATDEFVDFEDGVMPPAGWRRVRSTTGSGTTVTNDATAAHSGTRGMLCIDNSTTETNPQRAGIELTLPTGRFEWVAEGRFKPTTLDLKGDESIQLLRFHDGENLSVAARIICHKGGLLLAGIVANDSKLENSSAIIKLDEWRRWRLHLLRIGTRESTAVLYLDNDGVLEERVRLNWDSTVNEPSILRAGIARSPAGKKAIVLVDELRVSESGIP</sequence>
<dbReference type="InterPro" id="IPR016047">
    <property type="entry name" value="M23ase_b-sheet_dom"/>
</dbReference>
<evidence type="ECO:0000313" key="2">
    <source>
        <dbReference type="EMBL" id="SFL83569.1"/>
    </source>
</evidence>
<dbReference type="AlphaFoldDB" id="A0A1I4KYG1"/>
<feature type="domain" description="M23ase beta-sheet core" evidence="1">
    <location>
        <begin position="33"/>
        <end position="128"/>
    </location>
</feature>
<dbReference type="GO" id="GO:0004222">
    <property type="term" value="F:metalloendopeptidase activity"/>
    <property type="evidence" value="ECO:0007669"/>
    <property type="project" value="TreeGrafter"/>
</dbReference>
<accession>A0A1I4KYG1</accession>
<keyword evidence="3" id="KW-1185">Reference proteome</keyword>
<dbReference type="EMBL" id="FOUB01000005">
    <property type="protein sequence ID" value="SFL83569.1"/>
    <property type="molecule type" value="Genomic_DNA"/>
</dbReference>
<dbReference type="InterPro" id="IPR011055">
    <property type="entry name" value="Dup_hybrid_motif"/>
</dbReference>
<reference evidence="3" key="1">
    <citation type="submission" date="2016-10" db="EMBL/GenBank/DDBJ databases">
        <authorList>
            <person name="Varghese N."/>
            <person name="Submissions S."/>
        </authorList>
    </citation>
    <scope>NUCLEOTIDE SEQUENCE [LARGE SCALE GENOMIC DNA]</scope>
    <source>
        <strain evidence="3">Nm44</strain>
    </source>
</reference>
<dbReference type="PANTHER" id="PTHR21666:SF270">
    <property type="entry name" value="MUREIN HYDROLASE ACTIVATOR ENVC"/>
    <property type="match status" value="1"/>
</dbReference>
<dbReference type="Pfam" id="PF01551">
    <property type="entry name" value="Peptidase_M23"/>
    <property type="match status" value="1"/>
</dbReference>
<protein>
    <submittedName>
        <fullName evidence="2">Peptidase family M23</fullName>
    </submittedName>
</protein>
<proteinExistence type="predicted"/>
<evidence type="ECO:0000259" key="1">
    <source>
        <dbReference type="Pfam" id="PF01551"/>
    </source>
</evidence>
<dbReference type="RefSeq" id="WP_074903695.1">
    <property type="nucleotide sequence ID" value="NZ_FOUB01000005.1"/>
</dbReference>
<evidence type="ECO:0000313" key="3">
    <source>
        <dbReference type="Proteomes" id="UP000183287"/>
    </source>
</evidence>
<name>A0A1I4KYG1_9PROT</name>
<dbReference type="OrthoDB" id="7063106at2"/>
<dbReference type="Proteomes" id="UP000183287">
    <property type="component" value="Unassembled WGS sequence"/>
</dbReference>
<dbReference type="SUPFAM" id="SSF51261">
    <property type="entry name" value="Duplicated hybrid motif"/>
    <property type="match status" value="1"/>
</dbReference>
<gene>
    <name evidence="2" type="ORF">SAMN05421863_100559</name>
</gene>
<dbReference type="STRING" id="44574.AAW31_08370"/>
<dbReference type="CDD" id="cd12797">
    <property type="entry name" value="M23_peptidase"/>
    <property type="match status" value="1"/>
</dbReference>
<dbReference type="Gene3D" id="2.70.70.10">
    <property type="entry name" value="Glucose Permease (Domain IIA)"/>
    <property type="match status" value="1"/>
</dbReference>
<organism evidence="2 3">
    <name type="scientific">Nitrosomonas communis</name>
    <dbReference type="NCBI Taxonomy" id="44574"/>
    <lineage>
        <taxon>Bacteria</taxon>
        <taxon>Pseudomonadati</taxon>
        <taxon>Pseudomonadota</taxon>
        <taxon>Betaproteobacteria</taxon>
        <taxon>Nitrosomonadales</taxon>
        <taxon>Nitrosomonadaceae</taxon>
        <taxon>Nitrosomonas</taxon>
    </lineage>
</organism>
<dbReference type="PANTHER" id="PTHR21666">
    <property type="entry name" value="PEPTIDASE-RELATED"/>
    <property type="match status" value="1"/>
</dbReference>
<dbReference type="InterPro" id="IPR050570">
    <property type="entry name" value="Cell_wall_metabolism_enzyme"/>
</dbReference>